<evidence type="ECO:0000256" key="6">
    <source>
        <dbReference type="ARBA" id="ARBA00038129"/>
    </source>
</evidence>
<evidence type="ECO:0000313" key="10">
    <source>
        <dbReference type="Proteomes" id="UP000095284"/>
    </source>
</evidence>
<dbReference type="Proteomes" id="UP000095284">
    <property type="component" value="Unplaced"/>
</dbReference>
<dbReference type="GO" id="GO:0001228">
    <property type="term" value="F:DNA-binding transcription activator activity, RNA polymerase II-specific"/>
    <property type="evidence" value="ECO:0007669"/>
    <property type="project" value="TreeGrafter"/>
</dbReference>
<dbReference type="PANTHER" id="PTHR10252">
    <property type="entry name" value="HISTONE-LIKE TRANSCRIPTION FACTOR CCAAT-RELATED"/>
    <property type="match status" value="1"/>
</dbReference>
<dbReference type="InterPro" id="IPR003958">
    <property type="entry name" value="CBFA_NFYB_domain"/>
</dbReference>
<dbReference type="Proteomes" id="UP000659654">
    <property type="component" value="Unassembled WGS sequence"/>
</dbReference>
<dbReference type="GO" id="GO:0000978">
    <property type="term" value="F:RNA polymerase II cis-regulatory region sequence-specific DNA binding"/>
    <property type="evidence" value="ECO:0007669"/>
    <property type="project" value="TreeGrafter"/>
</dbReference>
<keyword evidence="2" id="KW-0805">Transcription regulation</keyword>
<reference evidence="9" key="2">
    <citation type="submission" date="2020-08" db="EMBL/GenBank/DDBJ databases">
        <authorList>
            <person name="Kikuchi T."/>
        </authorList>
    </citation>
    <scope>NUCLEOTIDE SEQUENCE</scope>
    <source>
        <strain evidence="8">Ka4C1</strain>
    </source>
</reference>
<keyword evidence="4" id="KW-0804">Transcription</keyword>
<evidence type="ECO:0000313" key="8">
    <source>
        <dbReference type="EMBL" id="CAD5211757.1"/>
    </source>
</evidence>
<dbReference type="WBParaSite" id="BXY_1052800.1">
    <property type="protein sequence ID" value="BXY_1052800.1"/>
    <property type="gene ID" value="BXY_1052800"/>
</dbReference>
<dbReference type="Gene3D" id="1.10.20.10">
    <property type="entry name" value="Histone, subunit A"/>
    <property type="match status" value="1"/>
</dbReference>
<comment type="similarity">
    <text evidence="6">Belongs to the NFYC/HAP5 subunit family.</text>
</comment>
<evidence type="ECO:0000256" key="1">
    <source>
        <dbReference type="ARBA" id="ARBA00004123"/>
    </source>
</evidence>
<evidence type="ECO:0000313" key="11">
    <source>
        <dbReference type="Proteomes" id="UP000659654"/>
    </source>
</evidence>
<dbReference type="Pfam" id="PF00808">
    <property type="entry name" value="CBFD_NFYB_HMF"/>
    <property type="match status" value="1"/>
</dbReference>
<keyword evidence="11" id="KW-1185">Reference proteome</keyword>
<reference evidence="12" key="1">
    <citation type="submission" date="2016-11" db="UniProtKB">
        <authorList>
            <consortium name="WormBaseParasite"/>
        </authorList>
    </citation>
    <scope>IDENTIFICATION</scope>
</reference>
<protein>
    <submittedName>
        <fullName evidence="8">(pine wood nematode) hypothetical protein</fullName>
    </submittedName>
    <submittedName>
        <fullName evidence="12">CBFD_NFYB_HMF domain-containing protein</fullName>
    </submittedName>
</protein>
<dbReference type="CDD" id="cd22908">
    <property type="entry name" value="HFD_NFYC-like"/>
    <property type="match status" value="1"/>
</dbReference>
<name>A0A1I7SBX8_BURXY</name>
<dbReference type="SMR" id="A0A1I7SBX8"/>
<dbReference type="AlphaFoldDB" id="A0A1I7SBX8"/>
<dbReference type="FunFam" id="1.10.20.10:FF:000062">
    <property type="entry name" value="Nuclear transcription factor Y subunit C"/>
    <property type="match status" value="1"/>
</dbReference>
<evidence type="ECO:0000256" key="4">
    <source>
        <dbReference type="ARBA" id="ARBA00023163"/>
    </source>
</evidence>
<evidence type="ECO:0000256" key="2">
    <source>
        <dbReference type="ARBA" id="ARBA00023015"/>
    </source>
</evidence>
<evidence type="ECO:0000256" key="5">
    <source>
        <dbReference type="ARBA" id="ARBA00023242"/>
    </source>
</evidence>
<keyword evidence="5" id="KW-0539">Nucleus</keyword>
<feature type="domain" description="Transcription factor CBF/NF-Y/archaeal histone" evidence="7">
    <location>
        <begin position="43"/>
        <end position="107"/>
    </location>
</feature>
<organism evidence="10 12">
    <name type="scientific">Bursaphelenchus xylophilus</name>
    <name type="common">Pinewood nematode worm</name>
    <name type="synonym">Aphelenchoides xylophilus</name>
    <dbReference type="NCBI Taxonomy" id="6326"/>
    <lineage>
        <taxon>Eukaryota</taxon>
        <taxon>Metazoa</taxon>
        <taxon>Ecdysozoa</taxon>
        <taxon>Nematoda</taxon>
        <taxon>Chromadorea</taxon>
        <taxon>Rhabditida</taxon>
        <taxon>Tylenchina</taxon>
        <taxon>Tylenchomorpha</taxon>
        <taxon>Aphelenchoidea</taxon>
        <taxon>Aphelenchoididae</taxon>
        <taxon>Bursaphelenchus</taxon>
    </lineage>
</organism>
<evidence type="ECO:0000259" key="7">
    <source>
        <dbReference type="Pfam" id="PF00808"/>
    </source>
</evidence>
<dbReference type="OrthoDB" id="1272441at2759"/>
<comment type="subcellular location">
    <subcellularLocation>
        <location evidence="1">Nucleus</location>
    </subcellularLocation>
</comment>
<evidence type="ECO:0000313" key="12">
    <source>
        <dbReference type="WBParaSite" id="BXY_1052800.1"/>
    </source>
</evidence>
<dbReference type="eggNOG" id="KOG1657">
    <property type="taxonomic scope" value="Eukaryota"/>
</dbReference>
<dbReference type="InterPro" id="IPR050568">
    <property type="entry name" value="Transcr_DNA_Rep_Reg"/>
</dbReference>
<dbReference type="GO" id="GO:0016602">
    <property type="term" value="C:CCAAT-binding factor complex"/>
    <property type="evidence" value="ECO:0007669"/>
    <property type="project" value="TreeGrafter"/>
</dbReference>
<evidence type="ECO:0000256" key="3">
    <source>
        <dbReference type="ARBA" id="ARBA00023125"/>
    </source>
</evidence>
<dbReference type="EMBL" id="CAJFDI010000001">
    <property type="protein sequence ID" value="CAD5211757.1"/>
    <property type="molecule type" value="Genomic_DNA"/>
</dbReference>
<dbReference type="SUPFAM" id="SSF47113">
    <property type="entry name" value="Histone-fold"/>
    <property type="match status" value="1"/>
</dbReference>
<dbReference type="GO" id="GO:0046982">
    <property type="term" value="F:protein heterodimerization activity"/>
    <property type="evidence" value="ECO:0007669"/>
    <property type="project" value="InterPro"/>
</dbReference>
<evidence type="ECO:0000313" key="9">
    <source>
        <dbReference type="EMBL" id="CAG9089093.1"/>
    </source>
</evidence>
<sequence length="230" mass="25581">MKEAPIDNFARDPRIQNFWKEKMAKIKAISTEEYRELTKKGDLPLARIKKIMKIDEQVRSQMISGEGPILIAKACEFLIEEITLRAWLHAEQNRRKTVQKLDISNAVAQSDMFDFLIDIVPRGSRNPNAPIKPNPGDNSSHELVEAGPSTSEAIAVSGSQPVQFVLPPEVMQGNFVNGEGPVQYIMCDPNTDFTHPIQVNMNGQVFDVTPTGQPIQLIQAPAGSIHDPNQ</sequence>
<dbReference type="EMBL" id="CAJFCV020000001">
    <property type="protein sequence ID" value="CAG9089093.1"/>
    <property type="molecule type" value="Genomic_DNA"/>
</dbReference>
<dbReference type="PANTHER" id="PTHR10252:SF8">
    <property type="entry name" value="NUCLEAR TRANSCRIPTION FACTOR Y SUBUNIT GAMMA"/>
    <property type="match status" value="1"/>
</dbReference>
<keyword evidence="3" id="KW-0238">DNA-binding</keyword>
<proteinExistence type="inferred from homology"/>
<dbReference type="Proteomes" id="UP000582659">
    <property type="component" value="Unassembled WGS sequence"/>
</dbReference>
<gene>
    <name evidence="8" type="ORF">BXYJ_LOCUS2588</name>
</gene>
<dbReference type="InterPro" id="IPR009072">
    <property type="entry name" value="Histone-fold"/>
</dbReference>
<accession>A0A1I7SBX8</accession>